<dbReference type="Proteomes" id="UP000037982">
    <property type="component" value="Unassembled WGS sequence"/>
</dbReference>
<evidence type="ECO:0000259" key="1">
    <source>
        <dbReference type="PROSITE" id="PS50222"/>
    </source>
</evidence>
<dbReference type="Pfam" id="PF13499">
    <property type="entry name" value="EF-hand_7"/>
    <property type="match status" value="1"/>
</dbReference>
<dbReference type="AlphaFoldDB" id="A0A0N0XZC9"/>
<dbReference type="EMBL" id="LGKG01000013">
    <property type="protein sequence ID" value="KPC66213.1"/>
    <property type="molecule type" value="Genomic_DNA"/>
</dbReference>
<accession>A0A0N0XZC9</accession>
<sequence>MSDDKRAAFDKIDTDRDGYITADEFKASLQTSGGKVSDDNAKMIVRMADENGDKKIDYDEYAKFVR</sequence>
<dbReference type="SMART" id="SM00054">
    <property type="entry name" value="EFh"/>
    <property type="match status" value="2"/>
</dbReference>
<organism evidence="2 3">
    <name type="scientific">Streptomyces chattanoogensis</name>
    <dbReference type="NCBI Taxonomy" id="66876"/>
    <lineage>
        <taxon>Bacteria</taxon>
        <taxon>Bacillati</taxon>
        <taxon>Actinomycetota</taxon>
        <taxon>Actinomycetes</taxon>
        <taxon>Kitasatosporales</taxon>
        <taxon>Streptomycetaceae</taxon>
        <taxon>Streptomyces</taxon>
    </lineage>
</organism>
<gene>
    <name evidence="2" type="ORF">ADL29_04470</name>
</gene>
<dbReference type="InterPro" id="IPR018247">
    <property type="entry name" value="EF_Hand_1_Ca_BS"/>
</dbReference>
<dbReference type="Gene3D" id="1.10.238.10">
    <property type="entry name" value="EF-hand"/>
    <property type="match status" value="1"/>
</dbReference>
<dbReference type="SUPFAM" id="SSF47473">
    <property type="entry name" value="EF-hand"/>
    <property type="match status" value="1"/>
</dbReference>
<evidence type="ECO:0000313" key="2">
    <source>
        <dbReference type="EMBL" id="KPC66213.1"/>
    </source>
</evidence>
<evidence type="ECO:0000313" key="3">
    <source>
        <dbReference type="Proteomes" id="UP000037982"/>
    </source>
</evidence>
<dbReference type="RefSeq" id="WP_053922440.1">
    <property type="nucleotide sequence ID" value="NZ_LGKG01000013.1"/>
</dbReference>
<dbReference type="CDD" id="cd00051">
    <property type="entry name" value="EFh"/>
    <property type="match status" value="1"/>
</dbReference>
<feature type="domain" description="EF-hand" evidence="1">
    <location>
        <begin position="36"/>
        <end position="66"/>
    </location>
</feature>
<proteinExistence type="predicted"/>
<protein>
    <recommendedName>
        <fullName evidence="1">EF-hand domain-containing protein</fullName>
    </recommendedName>
</protein>
<feature type="domain" description="EF-hand" evidence="1">
    <location>
        <begin position="1"/>
        <end position="35"/>
    </location>
</feature>
<dbReference type="PROSITE" id="PS50222">
    <property type="entry name" value="EF_HAND_2"/>
    <property type="match status" value="2"/>
</dbReference>
<dbReference type="InterPro" id="IPR011992">
    <property type="entry name" value="EF-hand-dom_pair"/>
</dbReference>
<dbReference type="GO" id="GO:0005509">
    <property type="term" value="F:calcium ion binding"/>
    <property type="evidence" value="ECO:0007669"/>
    <property type="project" value="InterPro"/>
</dbReference>
<dbReference type="PROSITE" id="PS00018">
    <property type="entry name" value="EF_HAND_1"/>
    <property type="match status" value="2"/>
</dbReference>
<name>A0A0N0XZC9_9ACTN</name>
<reference evidence="3" key="1">
    <citation type="submission" date="2015-07" db="EMBL/GenBank/DDBJ databases">
        <authorList>
            <person name="Ju K.-S."/>
            <person name="Doroghazi J.R."/>
            <person name="Metcalf W.W."/>
        </authorList>
    </citation>
    <scope>NUCLEOTIDE SEQUENCE [LARGE SCALE GENOMIC DNA]</scope>
    <source>
        <strain evidence="3">NRRL ISP-5002</strain>
    </source>
</reference>
<dbReference type="InterPro" id="IPR002048">
    <property type="entry name" value="EF_hand_dom"/>
</dbReference>
<keyword evidence="3" id="KW-1185">Reference proteome</keyword>
<dbReference type="PATRIC" id="fig|66876.3.peg.987"/>
<comment type="caution">
    <text evidence="2">The sequence shown here is derived from an EMBL/GenBank/DDBJ whole genome shotgun (WGS) entry which is preliminary data.</text>
</comment>